<evidence type="ECO:0000313" key="2">
    <source>
        <dbReference type="EMBL" id="VTU08204.1"/>
    </source>
</evidence>
<dbReference type="PIRSF" id="PIRSF005610">
    <property type="entry name" value="SirB"/>
    <property type="match status" value="1"/>
</dbReference>
<proteinExistence type="predicted"/>
<feature type="transmembrane region" description="Helical" evidence="1">
    <location>
        <begin position="6"/>
        <end position="25"/>
    </location>
</feature>
<dbReference type="RefSeq" id="WP_135710134.1">
    <property type="nucleotide sequence ID" value="NZ_CABFKI010000007.1"/>
</dbReference>
<feature type="transmembrane region" description="Helical" evidence="1">
    <location>
        <begin position="37"/>
        <end position="58"/>
    </location>
</feature>
<dbReference type="PANTHER" id="PTHR39594:SF1">
    <property type="entry name" value="PROTEIN YCHQ"/>
    <property type="match status" value="1"/>
</dbReference>
<keyword evidence="3" id="KW-1185">Reference proteome</keyword>
<dbReference type="Proteomes" id="UP000308167">
    <property type="component" value="Unassembled WGS sequence"/>
</dbReference>
<comment type="caution">
    <text evidence="2">The sequence shown here is derived from an EMBL/GenBank/DDBJ whole genome shotgun (WGS) entry which is preliminary data.</text>
</comment>
<protein>
    <submittedName>
        <fullName evidence="2">Invasion gene expression up-regulator SirB</fullName>
    </submittedName>
</protein>
<dbReference type="Pfam" id="PF04247">
    <property type="entry name" value="SirB"/>
    <property type="match status" value="1"/>
</dbReference>
<keyword evidence="1" id="KW-1133">Transmembrane helix</keyword>
<feature type="transmembrane region" description="Helical" evidence="1">
    <location>
        <begin position="64"/>
        <end position="83"/>
    </location>
</feature>
<sequence length="115" mass="12856">MTNLVLLHITGAFLSLSLLIIRGLMQLNGKDWRAVKPLKILPHLADTLLLVSGIALIFSFGFSLQAWLIAKFLCFVLYAIFAGKYFSRKTTRPNAVFFLLSILAFSAAMLLGYHH</sequence>
<accession>A0ABY6TK59</accession>
<dbReference type="GeneID" id="86155742"/>
<dbReference type="InterPro" id="IPR007360">
    <property type="entry name" value="SirB"/>
</dbReference>
<keyword evidence="1" id="KW-0472">Membrane</keyword>
<feature type="transmembrane region" description="Helical" evidence="1">
    <location>
        <begin position="95"/>
        <end position="113"/>
    </location>
</feature>
<gene>
    <name evidence="2" type="ORF">SAMEA1410922_01346</name>
</gene>
<evidence type="ECO:0000256" key="1">
    <source>
        <dbReference type="SAM" id="Phobius"/>
    </source>
</evidence>
<organism evidence="2 3">
    <name type="scientific">Actinobacillus porcinus</name>
    <dbReference type="NCBI Taxonomy" id="51048"/>
    <lineage>
        <taxon>Bacteria</taxon>
        <taxon>Pseudomonadati</taxon>
        <taxon>Pseudomonadota</taxon>
        <taxon>Gammaproteobacteria</taxon>
        <taxon>Pasteurellales</taxon>
        <taxon>Pasteurellaceae</taxon>
        <taxon>Actinobacillus</taxon>
    </lineage>
</organism>
<name>A0ABY6TK59_9PAST</name>
<dbReference type="PANTHER" id="PTHR39594">
    <property type="entry name" value="PROTEIN YCHQ"/>
    <property type="match status" value="1"/>
</dbReference>
<keyword evidence="1" id="KW-0812">Transmembrane</keyword>
<evidence type="ECO:0000313" key="3">
    <source>
        <dbReference type="Proteomes" id="UP000308167"/>
    </source>
</evidence>
<dbReference type="EMBL" id="CABFKI010000007">
    <property type="protein sequence ID" value="VTU08204.1"/>
    <property type="molecule type" value="Genomic_DNA"/>
</dbReference>
<reference evidence="2 3" key="1">
    <citation type="submission" date="2019-05" db="EMBL/GenBank/DDBJ databases">
        <authorList>
            <consortium name="Pathogen Informatics"/>
        </authorList>
    </citation>
    <scope>NUCLEOTIDE SEQUENCE [LARGE SCALE GENOMIC DNA]</scope>
    <source>
        <strain evidence="2 3">NM319</strain>
    </source>
</reference>